<keyword evidence="1" id="KW-0732">Signal</keyword>
<sequence>MLFKFLFALAIMVCLVNNVSAGTCCGAFDGSCCGRCTSGSEIGQECTKWGNPHDVMCGRSYCPDYDLEGCDAGWKC</sequence>
<evidence type="ECO:0000256" key="1">
    <source>
        <dbReference type="SAM" id="SignalP"/>
    </source>
</evidence>
<organism evidence="2 3">
    <name type="scientific">Absidia repens</name>
    <dbReference type="NCBI Taxonomy" id="90262"/>
    <lineage>
        <taxon>Eukaryota</taxon>
        <taxon>Fungi</taxon>
        <taxon>Fungi incertae sedis</taxon>
        <taxon>Mucoromycota</taxon>
        <taxon>Mucoromycotina</taxon>
        <taxon>Mucoromycetes</taxon>
        <taxon>Mucorales</taxon>
        <taxon>Cunninghamellaceae</taxon>
        <taxon>Absidia</taxon>
    </lineage>
</organism>
<feature type="signal peptide" evidence="1">
    <location>
        <begin position="1"/>
        <end position="21"/>
    </location>
</feature>
<keyword evidence="3" id="KW-1185">Reference proteome</keyword>
<comment type="caution">
    <text evidence="2">The sequence shown here is derived from an EMBL/GenBank/DDBJ whole genome shotgun (WGS) entry which is preliminary data.</text>
</comment>
<dbReference type="OrthoDB" id="10308580at2759"/>
<evidence type="ECO:0000313" key="3">
    <source>
        <dbReference type="Proteomes" id="UP000193560"/>
    </source>
</evidence>
<dbReference type="AlphaFoldDB" id="A0A1X2I040"/>
<proteinExistence type="predicted"/>
<evidence type="ECO:0000313" key="2">
    <source>
        <dbReference type="EMBL" id="ORZ06458.1"/>
    </source>
</evidence>
<feature type="chain" id="PRO_5012100672" evidence="1">
    <location>
        <begin position="22"/>
        <end position="76"/>
    </location>
</feature>
<name>A0A1X2I040_9FUNG</name>
<accession>A0A1X2I040</accession>
<dbReference type="Proteomes" id="UP000193560">
    <property type="component" value="Unassembled WGS sequence"/>
</dbReference>
<reference evidence="2 3" key="1">
    <citation type="submission" date="2016-07" db="EMBL/GenBank/DDBJ databases">
        <title>Pervasive Adenine N6-methylation of Active Genes in Fungi.</title>
        <authorList>
            <consortium name="DOE Joint Genome Institute"/>
            <person name="Mondo S.J."/>
            <person name="Dannebaum R.O."/>
            <person name="Kuo R.C."/>
            <person name="Labutti K."/>
            <person name="Haridas S."/>
            <person name="Kuo A."/>
            <person name="Salamov A."/>
            <person name="Ahrendt S.R."/>
            <person name="Lipzen A."/>
            <person name="Sullivan W."/>
            <person name="Andreopoulos W.B."/>
            <person name="Clum A."/>
            <person name="Lindquist E."/>
            <person name="Daum C."/>
            <person name="Ramamoorthy G.K."/>
            <person name="Gryganskyi A."/>
            <person name="Culley D."/>
            <person name="Magnuson J.K."/>
            <person name="James T.Y."/>
            <person name="O'Malley M.A."/>
            <person name="Stajich J.E."/>
            <person name="Spatafora J.W."/>
            <person name="Visel A."/>
            <person name="Grigoriev I.V."/>
        </authorList>
    </citation>
    <scope>NUCLEOTIDE SEQUENCE [LARGE SCALE GENOMIC DNA]</scope>
    <source>
        <strain evidence="2 3">NRRL 1336</strain>
    </source>
</reference>
<gene>
    <name evidence="2" type="ORF">BCR42DRAFT_427179</name>
</gene>
<protein>
    <submittedName>
        <fullName evidence="2">Uncharacterized protein</fullName>
    </submittedName>
</protein>
<dbReference type="EMBL" id="MCGE01000039">
    <property type="protein sequence ID" value="ORZ06458.1"/>
    <property type="molecule type" value="Genomic_DNA"/>
</dbReference>